<comment type="similarity">
    <text evidence="3 11">Belongs to the glycosyltransferase 10 family.</text>
</comment>
<dbReference type="Pfam" id="PF17039">
    <property type="entry name" value="Glyco_tran_10_N"/>
    <property type="match status" value="1"/>
</dbReference>
<comment type="subcellular location">
    <subcellularLocation>
        <location evidence="11">Golgi apparatus</location>
        <location evidence="11">Golgi stack membrane</location>
        <topology evidence="11">Single-pass type II membrane protein</topology>
    </subcellularLocation>
    <subcellularLocation>
        <location evidence="1">Membrane</location>
        <topology evidence="1">Single-pass membrane protein</topology>
    </subcellularLocation>
</comment>
<dbReference type="InterPro" id="IPR038577">
    <property type="entry name" value="GT10-like_C_sf"/>
</dbReference>
<keyword evidence="8 11" id="KW-1133">Transmembrane helix</keyword>
<protein>
    <recommendedName>
        <fullName evidence="11">Fucosyltransferase</fullName>
        <ecNumber evidence="11">2.4.1.-</ecNumber>
    </recommendedName>
</protein>
<keyword evidence="11" id="KW-0333">Golgi apparatus</keyword>
<feature type="domain" description="Fucosyltransferase C-terminal" evidence="12">
    <location>
        <begin position="186"/>
        <end position="365"/>
    </location>
</feature>
<dbReference type="Proteomes" id="UP001152795">
    <property type="component" value="Unassembled WGS sequence"/>
</dbReference>
<feature type="domain" description="Fucosyltransferase N-terminal" evidence="13">
    <location>
        <begin position="67"/>
        <end position="172"/>
    </location>
</feature>
<keyword evidence="5 11" id="KW-0808">Transferase</keyword>
<evidence type="ECO:0000259" key="13">
    <source>
        <dbReference type="Pfam" id="PF17039"/>
    </source>
</evidence>
<organism evidence="14 15">
    <name type="scientific">Paramuricea clavata</name>
    <name type="common">Red gorgonian</name>
    <name type="synonym">Violescent sea-whip</name>
    <dbReference type="NCBI Taxonomy" id="317549"/>
    <lineage>
        <taxon>Eukaryota</taxon>
        <taxon>Metazoa</taxon>
        <taxon>Cnidaria</taxon>
        <taxon>Anthozoa</taxon>
        <taxon>Octocorallia</taxon>
        <taxon>Malacalcyonacea</taxon>
        <taxon>Plexauridae</taxon>
        <taxon>Paramuricea</taxon>
    </lineage>
</organism>
<comment type="pathway">
    <text evidence="2">Protein modification; protein glycosylation.</text>
</comment>
<evidence type="ECO:0000256" key="6">
    <source>
        <dbReference type="ARBA" id="ARBA00022692"/>
    </source>
</evidence>
<dbReference type="GO" id="GO:0046920">
    <property type="term" value="F:alpha-(1-&gt;3)-fucosyltransferase activity"/>
    <property type="evidence" value="ECO:0007669"/>
    <property type="project" value="TreeGrafter"/>
</dbReference>
<sequence>LQVPHPMYMVHYNKMLVKQHAKKLPLRPIFLFVAFSTIIGITLLLLSLFFSDTSPNLIRVPYATDEKILLLFWSKLWGFPAKKSEGFLEKGIGKDQCPVACEVTSNRDRIKQAHAFIVHARDPYPLPPNKDIPWILTTLENPVYTPVLKKTEYMSQFHLLRSYRLDSDFPTPLFKKPNLNPPVPFKNKTGRIMAAFSNCEPVRTEYLRQLMRYIQVDSYGACLQNKAGLVQRYKSDFKNMKSKLQKTYKFAITFFNQDCDYFVDDQILHALNAGSVPIVMSTDKIYEFLPGNLKNAIINVRDFKNPRELAEHLKFLMNNETEYNKHLEWKRKGLGDISETIIGKYWDRKFHHWCQVCQAIAQGKWHKQGLKVDLCQTRQFNTWGINPGYI</sequence>
<evidence type="ECO:0000259" key="12">
    <source>
        <dbReference type="Pfam" id="PF00852"/>
    </source>
</evidence>
<evidence type="ECO:0000256" key="7">
    <source>
        <dbReference type="ARBA" id="ARBA00022968"/>
    </source>
</evidence>
<dbReference type="AlphaFoldDB" id="A0A6S7GMU2"/>
<dbReference type="InterPro" id="IPR055270">
    <property type="entry name" value="Glyco_tran_10_C"/>
</dbReference>
<keyword evidence="7" id="KW-0735">Signal-anchor</keyword>
<feature type="transmembrane region" description="Helical" evidence="11">
    <location>
        <begin position="29"/>
        <end position="50"/>
    </location>
</feature>
<evidence type="ECO:0000256" key="1">
    <source>
        <dbReference type="ARBA" id="ARBA00004167"/>
    </source>
</evidence>
<dbReference type="Pfam" id="PF00852">
    <property type="entry name" value="Glyco_transf_10"/>
    <property type="match status" value="1"/>
</dbReference>
<dbReference type="OrthoDB" id="427096at2759"/>
<evidence type="ECO:0000256" key="11">
    <source>
        <dbReference type="RuleBase" id="RU003832"/>
    </source>
</evidence>
<keyword evidence="6 11" id="KW-0812">Transmembrane</keyword>
<proteinExistence type="inferred from homology"/>
<gene>
    <name evidence="14" type="ORF">PACLA_8A036360</name>
</gene>
<dbReference type="SUPFAM" id="SSF53756">
    <property type="entry name" value="UDP-Glycosyltransferase/glycogen phosphorylase"/>
    <property type="match status" value="1"/>
</dbReference>
<keyword evidence="10" id="KW-0325">Glycoprotein</keyword>
<dbReference type="UniPathway" id="UPA00378"/>
<evidence type="ECO:0000313" key="15">
    <source>
        <dbReference type="Proteomes" id="UP001152795"/>
    </source>
</evidence>
<evidence type="ECO:0000256" key="5">
    <source>
        <dbReference type="ARBA" id="ARBA00022679"/>
    </source>
</evidence>
<evidence type="ECO:0000256" key="8">
    <source>
        <dbReference type="ARBA" id="ARBA00022989"/>
    </source>
</evidence>
<feature type="non-terminal residue" evidence="14">
    <location>
        <position position="1"/>
    </location>
</feature>
<evidence type="ECO:0000256" key="3">
    <source>
        <dbReference type="ARBA" id="ARBA00008919"/>
    </source>
</evidence>
<keyword evidence="15" id="KW-1185">Reference proteome</keyword>
<dbReference type="InterPro" id="IPR031481">
    <property type="entry name" value="Glyco_tran_10_N"/>
</dbReference>
<comment type="caution">
    <text evidence="14">The sequence shown here is derived from an EMBL/GenBank/DDBJ whole genome shotgun (WGS) entry which is preliminary data.</text>
</comment>
<keyword evidence="4 11" id="KW-0328">Glycosyltransferase</keyword>
<dbReference type="PANTHER" id="PTHR11929:SF194">
    <property type="entry name" value="ALPHA-(1,3)-FUCOSYLTRANSFERASE 10"/>
    <property type="match status" value="1"/>
</dbReference>
<dbReference type="InterPro" id="IPR001503">
    <property type="entry name" value="Glyco_trans_10"/>
</dbReference>
<reference evidence="14" key="1">
    <citation type="submission" date="2020-04" db="EMBL/GenBank/DDBJ databases">
        <authorList>
            <person name="Alioto T."/>
            <person name="Alioto T."/>
            <person name="Gomez Garrido J."/>
        </authorList>
    </citation>
    <scope>NUCLEOTIDE SEQUENCE</scope>
    <source>
        <strain evidence="14">A484AB</strain>
    </source>
</reference>
<evidence type="ECO:0000256" key="9">
    <source>
        <dbReference type="ARBA" id="ARBA00023136"/>
    </source>
</evidence>
<dbReference type="GO" id="GO:0032580">
    <property type="term" value="C:Golgi cisterna membrane"/>
    <property type="evidence" value="ECO:0007669"/>
    <property type="project" value="UniProtKB-SubCell"/>
</dbReference>
<keyword evidence="9 11" id="KW-0472">Membrane</keyword>
<name>A0A6S7GMU2_PARCT</name>
<evidence type="ECO:0000256" key="10">
    <source>
        <dbReference type="ARBA" id="ARBA00023180"/>
    </source>
</evidence>
<dbReference type="Gene3D" id="3.40.50.11660">
    <property type="entry name" value="Glycosyl transferase family 10, C-terminal domain"/>
    <property type="match status" value="1"/>
</dbReference>
<dbReference type="PANTHER" id="PTHR11929">
    <property type="entry name" value="ALPHA- 1,3 -FUCOSYLTRANSFERASE"/>
    <property type="match status" value="1"/>
</dbReference>
<evidence type="ECO:0000256" key="2">
    <source>
        <dbReference type="ARBA" id="ARBA00004922"/>
    </source>
</evidence>
<dbReference type="EC" id="2.4.1.-" evidence="11"/>
<evidence type="ECO:0000313" key="14">
    <source>
        <dbReference type="EMBL" id="CAB3991149.1"/>
    </source>
</evidence>
<evidence type="ECO:0000256" key="4">
    <source>
        <dbReference type="ARBA" id="ARBA00022676"/>
    </source>
</evidence>
<dbReference type="EMBL" id="CACRXK020001797">
    <property type="protein sequence ID" value="CAB3991149.1"/>
    <property type="molecule type" value="Genomic_DNA"/>
</dbReference>
<accession>A0A6S7GMU2</accession>